<dbReference type="SUPFAM" id="SSF55781">
    <property type="entry name" value="GAF domain-like"/>
    <property type="match status" value="1"/>
</dbReference>
<dbReference type="GO" id="GO:0003700">
    <property type="term" value="F:DNA-binding transcription factor activity"/>
    <property type="evidence" value="ECO:0007669"/>
    <property type="project" value="TreeGrafter"/>
</dbReference>
<sequence>MERNGTVGKALEVLDQVAEHGRPVRFSDLLKGSRFPSATLYRILQSLVGQGMLSYDDERRTYMLGLRLVRLAHAAWQHSSLAPIARPHVDALAELVREAVHLAQIDHGHVIFVDKRKTTNHFETLAQTGLIAPSYCTGVGKAILAFLPEETRSEALKMQAFVPYTPHTHRSPKSLWPELDQIRDEGIAFDREEHEQGIISVAAPIIPDQRRVLGAISIATSTSRRSLDELRTLSPTLRETASRIAAEVQPWQFPN</sequence>
<dbReference type="Pfam" id="PF09339">
    <property type="entry name" value="HTH_IclR"/>
    <property type="match status" value="1"/>
</dbReference>
<dbReference type="GO" id="GO:0045892">
    <property type="term" value="P:negative regulation of DNA-templated transcription"/>
    <property type="evidence" value="ECO:0007669"/>
    <property type="project" value="TreeGrafter"/>
</dbReference>
<keyword evidence="1" id="KW-0805">Transcription regulation</keyword>
<feature type="domain" description="HTH iclR-type" evidence="4">
    <location>
        <begin position="4"/>
        <end position="66"/>
    </location>
</feature>
<protein>
    <submittedName>
        <fullName evidence="6">IclR family transcriptional regulator</fullName>
    </submittedName>
</protein>
<name>A0A6B0Y2J6_9RHOB</name>
<keyword evidence="3" id="KW-0804">Transcription</keyword>
<dbReference type="InterPro" id="IPR014757">
    <property type="entry name" value="Tscrpt_reg_IclR_C"/>
</dbReference>
<evidence type="ECO:0000259" key="4">
    <source>
        <dbReference type="PROSITE" id="PS51077"/>
    </source>
</evidence>
<dbReference type="EMBL" id="VXRY01000541">
    <property type="protein sequence ID" value="MXY34991.1"/>
    <property type="molecule type" value="Genomic_DNA"/>
</dbReference>
<dbReference type="InterPro" id="IPR005471">
    <property type="entry name" value="Tscrpt_reg_IclR_N"/>
</dbReference>
<dbReference type="InterPro" id="IPR036390">
    <property type="entry name" value="WH_DNA-bd_sf"/>
</dbReference>
<evidence type="ECO:0000256" key="1">
    <source>
        <dbReference type="ARBA" id="ARBA00023015"/>
    </source>
</evidence>
<evidence type="ECO:0000259" key="5">
    <source>
        <dbReference type="PROSITE" id="PS51078"/>
    </source>
</evidence>
<proteinExistence type="predicted"/>
<dbReference type="PANTHER" id="PTHR30136">
    <property type="entry name" value="HELIX-TURN-HELIX TRANSCRIPTIONAL REGULATOR, ICLR FAMILY"/>
    <property type="match status" value="1"/>
</dbReference>
<organism evidence="6">
    <name type="scientific">Boseongicola sp. SB0664_bin_43</name>
    <dbReference type="NCBI Taxonomy" id="2604844"/>
    <lineage>
        <taxon>Bacteria</taxon>
        <taxon>Pseudomonadati</taxon>
        <taxon>Pseudomonadota</taxon>
        <taxon>Alphaproteobacteria</taxon>
        <taxon>Rhodobacterales</taxon>
        <taxon>Paracoccaceae</taxon>
        <taxon>Boseongicola</taxon>
    </lineage>
</organism>
<dbReference type="Gene3D" id="1.10.10.10">
    <property type="entry name" value="Winged helix-like DNA-binding domain superfamily/Winged helix DNA-binding domain"/>
    <property type="match status" value="1"/>
</dbReference>
<dbReference type="PROSITE" id="PS51078">
    <property type="entry name" value="ICLR_ED"/>
    <property type="match status" value="1"/>
</dbReference>
<dbReference type="InterPro" id="IPR029016">
    <property type="entry name" value="GAF-like_dom_sf"/>
</dbReference>
<dbReference type="SUPFAM" id="SSF46785">
    <property type="entry name" value="Winged helix' DNA-binding domain"/>
    <property type="match status" value="1"/>
</dbReference>
<feature type="domain" description="IclR-ED" evidence="5">
    <location>
        <begin position="67"/>
        <end position="250"/>
    </location>
</feature>
<gene>
    <name evidence="6" type="ORF">F4Y60_13100</name>
</gene>
<dbReference type="SMART" id="SM00346">
    <property type="entry name" value="HTH_ICLR"/>
    <property type="match status" value="1"/>
</dbReference>
<dbReference type="Pfam" id="PF01614">
    <property type="entry name" value="IclR_C"/>
    <property type="match status" value="1"/>
</dbReference>
<evidence type="ECO:0000256" key="2">
    <source>
        <dbReference type="ARBA" id="ARBA00023125"/>
    </source>
</evidence>
<evidence type="ECO:0000256" key="3">
    <source>
        <dbReference type="ARBA" id="ARBA00023163"/>
    </source>
</evidence>
<dbReference type="PROSITE" id="PS51077">
    <property type="entry name" value="HTH_ICLR"/>
    <property type="match status" value="1"/>
</dbReference>
<dbReference type="PANTHER" id="PTHR30136:SF24">
    <property type="entry name" value="HTH-TYPE TRANSCRIPTIONAL REPRESSOR ALLR"/>
    <property type="match status" value="1"/>
</dbReference>
<dbReference type="Gene3D" id="3.30.450.40">
    <property type="match status" value="1"/>
</dbReference>
<keyword evidence="2" id="KW-0238">DNA-binding</keyword>
<reference evidence="6" key="1">
    <citation type="submission" date="2019-09" db="EMBL/GenBank/DDBJ databases">
        <title>Characterisation of the sponge microbiome using genome-centric metagenomics.</title>
        <authorList>
            <person name="Engelberts J.P."/>
            <person name="Robbins S.J."/>
            <person name="De Goeij J.M."/>
            <person name="Aranda M."/>
            <person name="Bell S.C."/>
            <person name="Webster N.S."/>
        </authorList>
    </citation>
    <scope>NUCLEOTIDE SEQUENCE</scope>
    <source>
        <strain evidence="6">SB0664_bin_43</strain>
    </source>
</reference>
<dbReference type="InterPro" id="IPR036388">
    <property type="entry name" value="WH-like_DNA-bd_sf"/>
</dbReference>
<comment type="caution">
    <text evidence="6">The sequence shown here is derived from an EMBL/GenBank/DDBJ whole genome shotgun (WGS) entry which is preliminary data.</text>
</comment>
<evidence type="ECO:0000313" key="6">
    <source>
        <dbReference type="EMBL" id="MXY34991.1"/>
    </source>
</evidence>
<dbReference type="AlphaFoldDB" id="A0A6B0Y2J6"/>
<dbReference type="GO" id="GO:0003677">
    <property type="term" value="F:DNA binding"/>
    <property type="evidence" value="ECO:0007669"/>
    <property type="project" value="UniProtKB-KW"/>
</dbReference>
<accession>A0A6B0Y2J6</accession>
<dbReference type="InterPro" id="IPR050707">
    <property type="entry name" value="HTH_MetabolicPath_Reg"/>
</dbReference>